<proteinExistence type="predicted"/>
<evidence type="ECO:0000256" key="1">
    <source>
        <dbReference type="SAM" id="Phobius"/>
    </source>
</evidence>
<gene>
    <name evidence="2" type="ORF">ACFQGD_20920</name>
</gene>
<keyword evidence="1" id="KW-0812">Transmembrane</keyword>
<comment type="caution">
    <text evidence="2">The sequence shown here is derived from an EMBL/GenBank/DDBJ whole genome shotgun (WGS) entry which is preliminary data.</text>
</comment>
<feature type="transmembrane region" description="Helical" evidence="1">
    <location>
        <begin position="63"/>
        <end position="81"/>
    </location>
</feature>
<keyword evidence="1" id="KW-1133">Transmembrane helix</keyword>
<keyword evidence="3" id="KW-1185">Reference proteome</keyword>
<name>A0ABW2C2R3_9PSEU</name>
<reference evidence="3" key="1">
    <citation type="journal article" date="2019" name="Int. J. Syst. Evol. Microbiol.">
        <title>The Global Catalogue of Microorganisms (GCM) 10K type strain sequencing project: providing services to taxonomists for standard genome sequencing and annotation.</title>
        <authorList>
            <consortium name="The Broad Institute Genomics Platform"/>
            <consortium name="The Broad Institute Genome Sequencing Center for Infectious Disease"/>
            <person name="Wu L."/>
            <person name="Ma J."/>
        </authorList>
    </citation>
    <scope>NUCLEOTIDE SEQUENCE [LARGE SCALE GENOMIC DNA]</scope>
    <source>
        <strain evidence="3">KCTC 32255</strain>
    </source>
</reference>
<evidence type="ECO:0000313" key="2">
    <source>
        <dbReference type="EMBL" id="MFC6869605.1"/>
    </source>
</evidence>
<protein>
    <submittedName>
        <fullName evidence="2">Uncharacterized protein</fullName>
    </submittedName>
</protein>
<dbReference type="EMBL" id="JBHSXX010000001">
    <property type="protein sequence ID" value="MFC6869605.1"/>
    <property type="molecule type" value="Genomic_DNA"/>
</dbReference>
<keyword evidence="1" id="KW-0472">Membrane</keyword>
<accession>A0ABW2C2R3</accession>
<sequence length="152" mass="16115">MAELRQEIDEVERAVARRIEPGRRGFVIAVLVFAAIIVLLLPWVGDDAGWQVLLYHEVGIPKLFAATAAGFGIAASALTLVARRWWLAWVCAVGCCIASVDGLLAIWSQQSSGASGHAGAGPGIGMSLALVLMILLAANWLRTAWARPDVVG</sequence>
<feature type="transmembrane region" description="Helical" evidence="1">
    <location>
        <begin position="25"/>
        <end position="43"/>
    </location>
</feature>
<organism evidence="2 3">
    <name type="scientific">Haloechinothrix salitolerans</name>
    <dbReference type="NCBI Taxonomy" id="926830"/>
    <lineage>
        <taxon>Bacteria</taxon>
        <taxon>Bacillati</taxon>
        <taxon>Actinomycetota</taxon>
        <taxon>Actinomycetes</taxon>
        <taxon>Pseudonocardiales</taxon>
        <taxon>Pseudonocardiaceae</taxon>
        <taxon>Haloechinothrix</taxon>
    </lineage>
</organism>
<dbReference type="RefSeq" id="WP_345397882.1">
    <property type="nucleotide sequence ID" value="NZ_BAABLA010000027.1"/>
</dbReference>
<feature type="transmembrane region" description="Helical" evidence="1">
    <location>
        <begin position="119"/>
        <end position="138"/>
    </location>
</feature>
<dbReference type="Proteomes" id="UP001596337">
    <property type="component" value="Unassembled WGS sequence"/>
</dbReference>
<feature type="transmembrane region" description="Helical" evidence="1">
    <location>
        <begin position="86"/>
        <end position="107"/>
    </location>
</feature>
<evidence type="ECO:0000313" key="3">
    <source>
        <dbReference type="Proteomes" id="UP001596337"/>
    </source>
</evidence>